<reference evidence="3 4" key="1">
    <citation type="submission" date="2024-07" db="EMBL/GenBank/DDBJ databases">
        <title>Section-level genome sequencing and comparative genomics of Aspergillus sections Usti and Cavernicolus.</title>
        <authorList>
            <consortium name="Lawrence Berkeley National Laboratory"/>
            <person name="Nybo J.L."/>
            <person name="Vesth T.C."/>
            <person name="Theobald S."/>
            <person name="Frisvad J.C."/>
            <person name="Larsen T.O."/>
            <person name="Kjaerboelling I."/>
            <person name="Rothschild-Mancinelli K."/>
            <person name="Lyhne E.K."/>
            <person name="Kogle M.E."/>
            <person name="Barry K."/>
            <person name="Clum A."/>
            <person name="Na H."/>
            <person name="Ledsgaard L."/>
            <person name="Lin J."/>
            <person name="Lipzen A."/>
            <person name="Kuo A."/>
            <person name="Riley R."/>
            <person name="Mondo S."/>
            <person name="Labutti K."/>
            <person name="Haridas S."/>
            <person name="Pangalinan J."/>
            <person name="Salamov A.A."/>
            <person name="Simmons B.A."/>
            <person name="Magnuson J.K."/>
            <person name="Chen J."/>
            <person name="Drula E."/>
            <person name="Henrissat B."/>
            <person name="Wiebenga A."/>
            <person name="Lubbers R.J."/>
            <person name="Gomes A.C."/>
            <person name="Makela M.R."/>
            <person name="Stajich J."/>
            <person name="Grigoriev I.V."/>
            <person name="Mortensen U.H."/>
            <person name="De Vries R.P."/>
            <person name="Baker S.E."/>
            <person name="Andersen M.R."/>
        </authorList>
    </citation>
    <scope>NUCLEOTIDE SEQUENCE [LARGE SCALE GENOMIC DNA]</scope>
    <source>
        <strain evidence="3 4">CBS 123904</strain>
    </source>
</reference>
<proteinExistence type="predicted"/>
<dbReference type="Proteomes" id="UP001610446">
    <property type="component" value="Unassembled WGS sequence"/>
</dbReference>
<sequence>MGSYEPSAVPYGAAMREQFLCDPSFLNLNHGSFGTYPKPVQKALRGYQDQVEGRPDPFIRYTTPKELDRSRAAVAKLLNVPRDECVFVKNATTGVATVLQNLPFTANDVIVHFETVYGAVEKGIASLAESRTVQVRRVKYEMPISHEELVGRFLDVVKAARGEGLNVKVALFDLITSLPAVRFPFEKLTEICREEGILSLIDGAHGIGQIPLDLAKLQPDFLASNCHKWLFVPRGCCVLYVPKRNQHLLRTTLPTSWGYIPPPDGAETMPSIMASDDPNKTAFESLFEFVATSDDTPYFCVPAAVEFRENVCGGEDRIYAYLESLAREAADIVAAALGTEVMEEPNLAPGDKSQLRRCGMSTVRMPIATREELASGKDGVVLLKPGEGASTVKWFQSTLTEKYGTFVPLVEHAGWLWVRLSAQVYLQHKDFEWLAGVLKELVAQFAAKRA</sequence>
<dbReference type="EMBL" id="JBFXLU010000039">
    <property type="protein sequence ID" value="KAL2850140.1"/>
    <property type="molecule type" value="Genomic_DNA"/>
</dbReference>
<organism evidence="3 4">
    <name type="scientific">Aspergillus pseudoustus</name>
    <dbReference type="NCBI Taxonomy" id="1810923"/>
    <lineage>
        <taxon>Eukaryota</taxon>
        <taxon>Fungi</taxon>
        <taxon>Dikarya</taxon>
        <taxon>Ascomycota</taxon>
        <taxon>Pezizomycotina</taxon>
        <taxon>Eurotiomycetes</taxon>
        <taxon>Eurotiomycetidae</taxon>
        <taxon>Eurotiales</taxon>
        <taxon>Aspergillaceae</taxon>
        <taxon>Aspergillus</taxon>
        <taxon>Aspergillus subgen. Nidulantes</taxon>
    </lineage>
</organism>
<dbReference type="GO" id="GO:0016740">
    <property type="term" value="F:transferase activity"/>
    <property type="evidence" value="ECO:0007669"/>
    <property type="project" value="UniProtKB-KW"/>
</dbReference>
<keyword evidence="3" id="KW-0808">Transferase</keyword>
<dbReference type="Gene3D" id="3.40.640.10">
    <property type="entry name" value="Type I PLP-dependent aspartate aminotransferase-like (Major domain)"/>
    <property type="match status" value="1"/>
</dbReference>
<evidence type="ECO:0000259" key="2">
    <source>
        <dbReference type="Pfam" id="PF00266"/>
    </source>
</evidence>
<dbReference type="PANTHER" id="PTHR43092:SF2">
    <property type="entry name" value="HERCYNYLCYSTEINE SULFOXIDE LYASE"/>
    <property type="match status" value="1"/>
</dbReference>
<keyword evidence="1" id="KW-0663">Pyridoxal phosphate</keyword>
<evidence type="ECO:0000313" key="3">
    <source>
        <dbReference type="EMBL" id="KAL2850140.1"/>
    </source>
</evidence>
<dbReference type="InterPro" id="IPR015424">
    <property type="entry name" value="PyrdxlP-dep_Trfase"/>
</dbReference>
<accession>A0ABR4KCX6</accession>
<dbReference type="PANTHER" id="PTHR43092">
    <property type="entry name" value="L-CYSTEINE DESULFHYDRASE"/>
    <property type="match status" value="1"/>
</dbReference>
<feature type="domain" description="Aminotransferase class V" evidence="2">
    <location>
        <begin position="65"/>
        <end position="250"/>
    </location>
</feature>
<evidence type="ECO:0000313" key="4">
    <source>
        <dbReference type="Proteomes" id="UP001610446"/>
    </source>
</evidence>
<dbReference type="InterPro" id="IPR015421">
    <property type="entry name" value="PyrdxlP-dep_Trfase_major"/>
</dbReference>
<dbReference type="InterPro" id="IPR000192">
    <property type="entry name" value="Aminotrans_V_dom"/>
</dbReference>
<evidence type="ECO:0000256" key="1">
    <source>
        <dbReference type="ARBA" id="ARBA00022898"/>
    </source>
</evidence>
<gene>
    <name evidence="3" type="ORF">BJY01DRAFT_135835</name>
</gene>
<keyword evidence="4" id="KW-1185">Reference proteome</keyword>
<comment type="caution">
    <text evidence="3">The sequence shown here is derived from an EMBL/GenBank/DDBJ whole genome shotgun (WGS) entry which is preliminary data.</text>
</comment>
<dbReference type="SUPFAM" id="SSF53383">
    <property type="entry name" value="PLP-dependent transferases"/>
    <property type="match status" value="1"/>
</dbReference>
<name>A0ABR4KCX6_9EURO</name>
<protein>
    <submittedName>
        <fullName evidence="3">PLP-dependent transferase</fullName>
    </submittedName>
</protein>
<dbReference type="Pfam" id="PF00266">
    <property type="entry name" value="Aminotran_5"/>
    <property type="match status" value="1"/>
</dbReference>